<dbReference type="Proteomes" id="UP001143370">
    <property type="component" value="Unassembled WGS sequence"/>
</dbReference>
<dbReference type="EMBL" id="BSFJ01000059">
    <property type="protein sequence ID" value="GLK74720.1"/>
    <property type="molecule type" value="Genomic_DNA"/>
</dbReference>
<proteinExistence type="predicted"/>
<keyword evidence="2" id="KW-1185">Reference proteome</keyword>
<reference evidence="1" key="2">
    <citation type="submission" date="2023-01" db="EMBL/GenBank/DDBJ databases">
        <authorList>
            <person name="Sun Q."/>
            <person name="Evtushenko L."/>
        </authorList>
    </citation>
    <scope>NUCLEOTIDE SEQUENCE</scope>
    <source>
        <strain evidence="1">VKM B-2484</strain>
    </source>
</reference>
<name>A0A9W6JF86_9HYPH</name>
<evidence type="ECO:0000313" key="2">
    <source>
        <dbReference type="Proteomes" id="UP001143370"/>
    </source>
</evidence>
<reference evidence="1" key="1">
    <citation type="journal article" date="2014" name="Int. J. Syst. Evol. Microbiol.">
        <title>Complete genome sequence of Corynebacterium casei LMG S-19264T (=DSM 44701T), isolated from a smear-ripened cheese.</title>
        <authorList>
            <consortium name="US DOE Joint Genome Institute (JGI-PGF)"/>
            <person name="Walter F."/>
            <person name="Albersmeier A."/>
            <person name="Kalinowski J."/>
            <person name="Ruckert C."/>
        </authorList>
    </citation>
    <scope>NUCLEOTIDE SEQUENCE</scope>
    <source>
        <strain evidence="1">VKM B-2484</strain>
    </source>
</reference>
<comment type="caution">
    <text evidence="1">The sequence shown here is derived from an EMBL/GenBank/DDBJ whole genome shotgun (WGS) entry which is preliminary data.</text>
</comment>
<dbReference type="RefSeq" id="WP_213376043.1">
    <property type="nucleotide sequence ID" value="NZ_BSFJ01000059.1"/>
</dbReference>
<protein>
    <submittedName>
        <fullName evidence="1">Uncharacterized protein</fullName>
    </submittedName>
</protein>
<organism evidence="1 2">
    <name type="scientific">Ancylobacter dichloromethanicus</name>
    <dbReference type="NCBI Taxonomy" id="518825"/>
    <lineage>
        <taxon>Bacteria</taxon>
        <taxon>Pseudomonadati</taxon>
        <taxon>Pseudomonadota</taxon>
        <taxon>Alphaproteobacteria</taxon>
        <taxon>Hyphomicrobiales</taxon>
        <taxon>Xanthobacteraceae</taxon>
        <taxon>Ancylobacter</taxon>
    </lineage>
</organism>
<accession>A0A9W6JF86</accession>
<sequence length="102" mass="12041">MNDKREQWLAEEARLIILRVLAEEVNESLNSNLLVRHLRERFGIPRDRPWIHRQLDYLREMDAISLVDAETVKIATLANDGHRHLRRELVIEGVKRPSRPGE</sequence>
<dbReference type="AlphaFoldDB" id="A0A9W6JF86"/>
<evidence type="ECO:0000313" key="1">
    <source>
        <dbReference type="EMBL" id="GLK74720.1"/>
    </source>
</evidence>
<gene>
    <name evidence="1" type="ORF">GCM10017643_48390</name>
</gene>